<evidence type="ECO:0000313" key="9">
    <source>
        <dbReference type="Proteomes" id="UP001231941"/>
    </source>
</evidence>
<keyword evidence="5 7" id="KW-1133">Transmembrane helix</keyword>
<keyword evidence="9" id="KW-1185">Reference proteome</keyword>
<gene>
    <name evidence="8" type="ORF">Q5Y73_14555</name>
</gene>
<keyword evidence="6 7" id="KW-0472">Membrane</keyword>
<dbReference type="Pfam" id="PF03626">
    <property type="entry name" value="COX4_pro"/>
    <property type="match status" value="1"/>
</dbReference>
<dbReference type="EMBL" id="JAVAMP010000007">
    <property type="protein sequence ID" value="MDP5275328.1"/>
    <property type="molecule type" value="Genomic_DNA"/>
</dbReference>
<comment type="similarity">
    <text evidence="2">Belongs to the cytochrome c oxidase bacterial subunit 4 family.</text>
</comment>
<keyword evidence="3" id="KW-1003">Cell membrane</keyword>
<accession>A0ABT9J174</accession>
<evidence type="ECO:0000313" key="8">
    <source>
        <dbReference type="EMBL" id="MDP5275328.1"/>
    </source>
</evidence>
<protein>
    <submittedName>
        <fullName evidence="8">Cytochrome C oxidase subunit IV family protein</fullName>
    </submittedName>
</protein>
<evidence type="ECO:0000256" key="7">
    <source>
        <dbReference type="SAM" id="Phobius"/>
    </source>
</evidence>
<evidence type="ECO:0000256" key="1">
    <source>
        <dbReference type="ARBA" id="ARBA00004651"/>
    </source>
</evidence>
<organism evidence="8 9">
    <name type="scientific">Chengkuizengella axinellae</name>
    <dbReference type="NCBI Taxonomy" id="3064388"/>
    <lineage>
        <taxon>Bacteria</taxon>
        <taxon>Bacillati</taxon>
        <taxon>Bacillota</taxon>
        <taxon>Bacilli</taxon>
        <taxon>Bacillales</taxon>
        <taxon>Paenibacillaceae</taxon>
        <taxon>Chengkuizengella</taxon>
    </lineage>
</organism>
<evidence type="ECO:0000256" key="5">
    <source>
        <dbReference type="ARBA" id="ARBA00022989"/>
    </source>
</evidence>
<name>A0ABT9J174_9BACL</name>
<dbReference type="PANTHER" id="PTHR36835">
    <property type="entry name" value="CYTOCHROME BO(3) UBIQUINOL OXIDASE SUBUNIT 4"/>
    <property type="match status" value="1"/>
</dbReference>
<dbReference type="InterPro" id="IPR050968">
    <property type="entry name" value="Cytochrome_c_oxidase_bac_sub4"/>
</dbReference>
<proteinExistence type="inferred from homology"/>
<dbReference type="Proteomes" id="UP001231941">
    <property type="component" value="Unassembled WGS sequence"/>
</dbReference>
<keyword evidence="4 7" id="KW-0812">Transmembrane</keyword>
<evidence type="ECO:0000256" key="4">
    <source>
        <dbReference type="ARBA" id="ARBA00022692"/>
    </source>
</evidence>
<feature type="transmembrane region" description="Helical" evidence="7">
    <location>
        <begin position="49"/>
        <end position="71"/>
    </location>
</feature>
<evidence type="ECO:0000256" key="3">
    <source>
        <dbReference type="ARBA" id="ARBA00022475"/>
    </source>
</evidence>
<sequence>MEANQEQVQDRVKRGRIHEGPRNHIIAFGISIFLTLLAFMAVANSALDATFIKIFIVILAVFQAVIQLAFWMHMKDRGHFFQILFLATGAFVAITAFIMAVYWVWW</sequence>
<dbReference type="PANTHER" id="PTHR36835:SF1">
    <property type="entry name" value="CYTOCHROME BO(3) UBIQUINOL OXIDASE SUBUNIT 4"/>
    <property type="match status" value="1"/>
</dbReference>
<evidence type="ECO:0000256" key="6">
    <source>
        <dbReference type="ARBA" id="ARBA00023136"/>
    </source>
</evidence>
<comment type="subcellular location">
    <subcellularLocation>
        <location evidence="1">Cell membrane</location>
        <topology evidence="1">Multi-pass membrane protein</topology>
    </subcellularLocation>
</comment>
<evidence type="ECO:0000256" key="2">
    <source>
        <dbReference type="ARBA" id="ARBA00008079"/>
    </source>
</evidence>
<feature type="transmembrane region" description="Helical" evidence="7">
    <location>
        <begin position="23"/>
        <end position="43"/>
    </location>
</feature>
<dbReference type="RefSeq" id="WP_305992638.1">
    <property type="nucleotide sequence ID" value="NZ_JAVAMP010000007.1"/>
</dbReference>
<dbReference type="InterPro" id="IPR005171">
    <property type="entry name" value="Cyt_c_oxidase_su4_prok"/>
</dbReference>
<comment type="caution">
    <text evidence="8">The sequence shown here is derived from an EMBL/GenBank/DDBJ whole genome shotgun (WGS) entry which is preliminary data.</text>
</comment>
<feature type="transmembrane region" description="Helical" evidence="7">
    <location>
        <begin position="83"/>
        <end position="105"/>
    </location>
</feature>
<reference evidence="8 9" key="1">
    <citation type="submission" date="2023-08" db="EMBL/GenBank/DDBJ databases">
        <authorList>
            <person name="Park J.-S."/>
        </authorList>
    </citation>
    <scope>NUCLEOTIDE SEQUENCE [LARGE SCALE GENOMIC DNA]</scope>
    <source>
        <strain evidence="8 9">2205SS18-9</strain>
    </source>
</reference>